<protein>
    <submittedName>
        <fullName evidence="2">Uncharacterized protein</fullName>
    </submittedName>
</protein>
<feature type="region of interest" description="Disordered" evidence="1">
    <location>
        <begin position="1"/>
        <end position="39"/>
    </location>
</feature>
<evidence type="ECO:0000313" key="2">
    <source>
        <dbReference type="EMBL" id="KAL3638545.1"/>
    </source>
</evidence>
<gene>
    <name evidence="2" type="ORF">CASFOL_017916</name>
</gene>
<feature type="compositionally biased region" description="Polar residues" evidence="1">
    <location>
        <begin position="1"/>
        <end position="22"/>
    </location>
</feature>
<reference evidence="3" key="1">
    <citation type="journal article" date="2024" name="IScience">
        <title>Strigolactones Initiate the Formation of Haustorium-like Structures in Castilleja.</title>
        <authorList>
            <person name="Buerger M."/>
            <person name="Peterson D."/>
            <person name="Chory J."/>
        </authorList>
    </citation>
    <scope>NUCLEOTIDE SEQUENCE [LARGE SCALE GENOMIC DNA]</scope>
</reference>
<proteinExistence type="predicted"/>
<accession>A0ABD3DCD8</accession>
<evidence type="ECO:0000313" key="3">
    <source>
        <dbReference type="Proteomes" id="UP001632038"/>
    </source>
</evidence>
<sequence length="39" mass="4347">MAATGEASSPAMQFHNFSTNDLLSREHNNNNNNNQDLKL</sequence>
<feature type="compositionally biased region" description="Low complexity" evidence="1">
    <location>
        <begin position="29"/>
        <end position="39"/>
    </location>
</feature>
<dbReference type="Proteomes" id="UP001632038">
    <property type="component" value="Unassembled WGS sequence"/>
</dbReference>
<comment type="caution">
    <text evidence="2">The sequence shown here is derived from an EMBL/GenBank/DDBJ whole genome shotgun (WGS) entry which is preliminary data.</text>
</comment>
<keyword evidence="3" id="KW-1185">Reference proteome</keyword>
<name>A0ABD3DCD8_9LAMI</name>
<organism evidence="2 3">
    <name type="scientific">Castilleja foliolosa</name>
    <dbReference type="NCBI Taxonomy" id="1961234"/>
    <lineage>
        <taxon>Eukaryota</taxon>
        <taxon>Viridiplantae</taxon>
        <taxon>Streptophyta</taxon>
        <taxon>Embryophyta</taxon>
        <taxon>Tracheophyta</taxon>
        <taxon>Spermatophyta</taxon>
        <taxon>Magnoliopsida</taxon>
        <taxon>eudicotyledons</taxon>
        <taxon>Gunneridae</taxon>
        <taxon>Pentapetalae</taxon>
        <taxon>asterids</taxon>
        <taxon>lamiids</taxon>
        <taxon>Lamiales</taxon>
        <taxon>Orobanchaceae</taxon>
        <taxon>Pedicularideae</taxon>
        <taxon>Castillejinae</taxon>
        <taxon>Castilleja</taxon>
    </lineage>
</organism>
<evidence type="ECO:0000256" key="1">
    <source>
        <dbReference type="SAM" id="MobiDB-lite"/>
    </source>
</evidence>
<dbReference type="AlphaFoldDB" id="A0ABD3DCD8"/>
<dbReference type="EMBL" id="JAVIJP010000019">
    <property type="protein sequence ID" value="KAL3638545.1"/>
    <property type="molecule type" value="Genomic_DNA"/>
</dbReference>